<dbReference type="RefSeq" id="WP_345477663.1">
    <property type="nucleotide sequence ID" value="NZ_BAABLW010000007.1"/>
</dbReference>
<dbReference type="EMBL" id="BAABLW010000007">
    <property type="protein sequence ID" value="GAA4921454.1"/>
    <property type="molecule type" value="Genomic_DNA"/>
</dbReference>
<proteinExistence type="predicted"/>
<evidence type="ECO:0000313" key="4">
    <source>
        <dbReference type="Proteomes" id="UP001500368"/>
    </source>
</evidence>
<evidence type="ECO:0000256" key="1">
    <source>
        <dbReference type="SAM" id="MobiDB-lite"/>
    </source>
</evidence>
<feature type="domain" description="N-acetyltransferase" evidence="2">
    <location>
        <begin position="23"/>
        <end position="164"/>
    </location>
</feature>
<dbReference type="Proteomes" id="UP001500368">
    <property type="component" value="Unassembled WGS sequence"/>
</dbReference>
<feature type="region of interest" description="Disordered" evidence="1">
    <location>
        <begin position="1"/>
        <end position="22"/>
    </location>
</feature>
<sequence length="337" mass="36359">MLNSHPDHLEAPDTPSLTLDSGLTVRPWRDGDDLKLLEVWGDPENPMHHQDRGLLRPSSNDPWSRCIVAEHQGVPVAAATIFRSSLHPDRLSFYAEVAQEHRRKGVAAQLLQILEAEVPNCAVQSMKSRVAKGSAAQCFLKDNGFAKVQASRQIIVQPGALPLPDLENSDQDLQDLATGSVELTKLVADFYNAVHEWDRAEMTLGRAQQMLLAPETGASGVVVLRDISAGEDAPAPILAFAISYTSERTDAPADVLLGWNPELPEDEAETAVRNLLALVAARYPVSVEVDDSMSPLKTVTAELLASGEAEVDFEALIYARDSSASDSSASVGGEPPQ</sequence>
<keyword evidence="4" id="KW-1185">Reference proteome</keyword>
<protein>
    <recommendedName>
        <fullName evidence="2">N-acetyltransferase domain-containing protein</fullName>
    </recommendedName>
</protein>
<reference evidence="4" key="1">
    <citation type="journal article" date="2019" name="Int. J. Syst. Evol. Microbiol.">
        <title>The Global Catalogue of Microorganisms (GCM) 10K type strain sequencing project: providing services to taxonomists for standard genome sequencing and annotation.</title>
        <authorList>
            <consortium name="The Broad Institute Genomics Platform"/>
            <consortium name="The Broad Institute Genome Sequencing Center for Infectious Disease"/>
            <person name="Wu L."/>
            <person name="Ma J."/>
        </authorList>
    </citation>
    <scope>NUCLEOTIDE SEQUENCE [LARGE SCALE GENOMIC DNA]</scope>
    <source>
        <strain evidence="4">JCM 19129</strain>
    </source>
</reference>
<dbReference type="PROSITE" id="PS51186">
    <property type="entry name" value="GNAT"/>
    <property type="match status" value="1"/>
</dbReference>
<dbReference type="CDD" id="cd04301">
    <property type="entry name" value="NAT_SF"/>
    <property type="match status" value="1"/>
</dbReference>
<dbReference type="Pfam" id="PF13508">
    <property type="entry name" value="Acetyltransf_7"/>
    <property type="match status" value="1"/>
</dbReference>
<comment type="caution">
    <text evidence="3">The sequence shown here is derived from an EMBL/GenBank/DDBJ whole genome shotgun (WGS) entry which is preliminary data.</text>
</comment>
<evidence type="ECO:0000259" key="2">
    <source>
        <dbReference type="PROSITE" id="PS51186"/>
    </source>
</evidence>
<dbReference type="InterPro" id="IPR000182">
    <property type="entry name" value="GNAT_dom"/>
</dbReference>
<dbReference type="SUPFAM" id="SSF55729">
    <property type="entry name" value="Acyl-CoA N-acyltransferases (Nat)"/>
    <property type="match status" value="1"/>
</dbReference>
<evidence type="ECO:0000313" key="3">
    <source>
        <dbReference type="EMBL" id="GAA4921454.1"/>
    </source>
</evidence>
<name>A0ABP9G4A5_9MICC</name>
<dbReference type="InterPro" id="IPR016181">
    <property type="entry name" value="Acyl_CoA_acyltransferase"/>
</dbReference>
<gene>
    <name evidence="3" type="ORF">GCM10025790_17480</name>
</gene>
<feature type="compositionally biased region" description="Basic and acidic residues" evidence="1">
    <location>
        <begin position="1"/>
        <end position="11"/>
    </location>
</feature>
<accession>A0ABP9G4A5</accession>
<dbReference type="Gene3D" id="3.40.630.30">
    <property type="match status" value="1"/>
</dbReference>
<organism evidence="3 4">
    <name type="scientific">Nesterenkonia rhizosphaerae</name>
    <dbReference type="NCBI Taxonomy" id="1348272"/>
    <lineage>
        <taxon>Bacteria</taxon>
        <taxon>Bacillati</taxon>
        <taxon>Actinomycetota</taxon>
        <taxon>Actinomycetes</taxon>
        <taxon>Micrococcales</taxon>
        <taxon>Micrococcaceae</taxon>
        <taxon>Nesterenkonia</taxon>
    </lineage>
</organism>